<keyword evidence="4 6" id="KW-0573">Peptidoglycan synthesis</keyword>
<dbReference type="Pfam" id="PF03734">
    <property type="entry name" value="YkuD"/>
    <property type="match status" value="1"/>
</dbReference>
<feature type="domain" description="L,D-TPase catalytic" evidence="7">
    <location>
        <begin position="316"/>
        <end position="443"/>
    </location>
</feature>
<accession>A0A7M2RKW7</accession>
<evidence type="ECO:0000256" key="3">
    <source>
        <dbReference type="ARBA" id="ARBA00022960"/>
    </source>
</evidence>
<proteinExistence type="predicted"/>
<evidence type="ECO:0000256" key="2">
    <source>
        <dbReference type="ARBA" id="ARBA00022679"/>
    </source>
</evidence>
<dbReference type="GO" id="GO:0018104">
    <property type="term" value="P:peptidoglycan-protein cross-linking"/>
    <property type="evidence" value="ECO:0007669"/>
    <property type="project" value="TreeGrafter"/>
</dbReference>
<dbReference type="Gene3D" id="2.40.440.10">
    <property type="entry name" value="L,D-transpeptidase catalytic domain-like"/>
    <property type="match status" value="1"/>
</dbReference>
<evidence type="ECO:0000256" key="5">
    <source>
        <dbReference type="ARBA" id="ARBA00023316"/>
    </source>
</evidence>
<reference evidence="8 9" key="1">
    <citation type="submission" date="2020-10" db="EMBL/GenBank/DDBJ databases">
        <title>Blautia liquoris sp.nov., isolated from the mud in a fermentation cellar used for the production of Chinese strong-flavoured liquor.</title>
        <authorList>
            <person name="Lu L."/>
        </authorList>
    </citation>
    <scope>NUCLEOTIDE SEQUENCE [LARGE SCALE GENOMIC DNA]</scope>
    <source>
        <strain evidence="8 9">LZLJ-3</strain>
    </source>
</reference>
<evidence type="ECO:0000256" key="1">
    <source>
        <dbReference type="ARBA" id="ARBA00004752"/>
    </source>
</evidence>
<dbReference type="GO" id="GO:0016740">
    <property type="term" value="F:transferase activity"/>
    <property type="evidence" value="ECO:0007669"/>
    <property type="project" value="UniProtKB-KW"/>
</dbReference>
<protein>
    <submittedName>
        <fullName evidence="8">L,D-transpeptidase family protein</fullName>
    </submittedName>
</protein>
<comment type="pathway">
    <text evidence="1 6">Cell wall biogenesis; peptidoglycan biosynthesis.</text>
</comment>
<dbReference type="InterPro" id="IPR050979">
    <property type="entry name" value="LD-transpeptidase"/>
</dbReference>
<keyword evidence="2" id="KW-0808">Transferase</keyword>
<gene>
    <name evidence="8" type="ORF">INP51_03820</name>
</gene>
<keyword evidence="5 6" id="KW-0961">Cell wall biogenesis/degradation</keyword>
<sequence length="473" mass="53286">MLIGYNVKDIKITSFTSDISSPKAIGTTIGLSGTVENPMNQKLQYRYIVYDGTTWRELYSSDNLQKVYYWKPEQKGNYLLCLEVTGPDGKVYQSFMSYQIQALSTKLKNLQVYTPDYRTYYIMQNVDSNDGNLKYKYQIYDLRTKQWHMLSSGGVNTYWQPKTSGDYWIHASIVGSDGKEYTQTIGYHIKGYSIGSFGFSGNLEAGKTAKLSASGYNYLGENYTFTYLQWNGSGWNILYRGNSPSAVNWTPPVSGDYAFCCQVSNPYGVVDTKTIHISNRDFTKTGWYYENGYKFYYINNQKQLDLDGILPRQSSYIARVNRTTCTVTIYAADGGNGYIIPVKRFACSVGLPGTPTPTGTYRTSVKYRWHELMGPSFGQYCTRIVGGILFHSVAGSNTTSFNLNPSEYNKLGKPASHGCVRLSVRDAKWIYDNCKIGMQVTIYDSSNAGPLGQGPVYRITNPGQNWDPTDPNV</sequence>
<feature type="active site" description="Proton donor/acceptor" evidence="6">
    <location>
        <position position="391"/>
    </location>
</feature>
<dbReference type="GO" id="GO:0071555">
    <property type="term" value="P:cell wall organization"/>
    <property type="evidence" value="ECO:0007669"/>
    <property type="project" value="UniProtKB-UniRule"/>
</dbReference>
<dbReference type="CDD" id="cd16913">
    <property type="entry name" value="YkuD_like"/>
    <property type="match status" value="1"/>
</dbReference>
<dbReference type="GO" id="GO:0071972">
    <property type="term" value="F:peptidoglycan L,D-transpeptidase activity"/>
    <property type="evidence" value="ECO:0007669"/>
    <property type="project" value="TreeGrafter"/>
</dbReference>
<dbReference type="GO" id="GO:0008360">
    <property type="term" value="P:regulation of cell shape"/>
    <property type="evidence" value="ECO:0007669"/>
    <property type="project" value="UniProtKB-UniRule"/>
</dbReference>
<feature type="active site" description="Nucleophile" evidence="6">
    <location>
        <position position="419"/>
    </location>
</feature>
<dbReference type="InterPro" id="IPR005490">
    <property type="entry name" value="LD_TPept_cat_dom"/>
</dbReference>
<evidence type="ECO:0000259" key="7">
    <source>
        <dbReference type="PROSITE" id="PS52029"/>
    </source>
</evidence>
<dbReference type="UniPathway" id="UPA00219"/>
<name>A0A7M2RKW7_9FIRM</name>
<dbReference type="PROSITE" id="PS52029">
    <property type="entry name" value="LD_TPASE"/>
    <property type="match status" value="1"/>
</dbReference>
<dbReference type="PANTHER" id="PTHR30582">
    <property type="entry name" value="L,D-TRANSPEPTIDASE"/>
    <property type="match status" value="1"/>
</dbReference>
<dbReference type="PANTHER" id="PTHR30582:SF2">
    <property type="entry name" value="L,D-TRANSPEPTIDASE YCIB-RELATED"/>
    <property type="match status" value="1"/>
</dbReference>
<dbReference type="SUPFAM" id="SSF141523">
    <property type="entry name" value="L,D-transpeptidase catalytic domain-like"/>
    <property type="match status" value="1"/>
</dbReference>
<evidence type="ECO:0000256" key="6">
    <source>
        <dbReference type="PROSITE-ProRule" id="PRU01373"/>
    </source>
</evidence>
<dbReference type="GO" id="GO:0005576">
    <property type="term" value="C:extracellular region"/>
    <property type="evidence" value="ECO:0007669"/>
    <property type="project" value="TreeGrafter"/>
</dbReference>
<organism evidence="8 9">
    <name type="scientific">Blautia liquoris</name>
    <dbReference type="NCBI Taxonomy" id="2779518"/>
    <lineage>
        <taxon>Bacteria</taxon>
        <taxon>Bacillati</taxon>
        <taxon>Bacillota</taxon>
        <taxon>Clostridia</taxon>
        <taxon>Lachnospirales</taxon>
        <taxon>Lachnospiraceae</taxon>
        <taxon>Blautia</taxon>
    </lineage>
</organism>
<dbReference type="AlphaFoldDB" id="A0A7M2RKW7"/>
<evidence type="ECO:0000256" key="4">
    <source>
        <dbReference type="ARBA" id="ARBA00022984"/>
    </source>
</evidence>
<dbReference type="EMBL" id="CP063304">
    <property type="protein sequence ID" value="QOV20919.1"/>
    <property type="molecule type" value="Genomic_DNA"/>
</dbReference>
<keyword evidence="3 6" id="KW-0133">Cell shape</keyword>
<dbReference type="KEGG" id="bliq:INP51_03820"/>
<evidence type="ECO:0000313" key="8">
    <source>
        <dbReference type="EMBL" id="QOV20919.1"/>
    </source>
</evidence>
<keyword evidence="9" id="KW-1185">Reference proteome</keyword>
<dbReference type="Proteomes" id="UP000593601">
    <property type="component" value="Chromosome"/>
</dbReference>
<evidence type="ECO:0000313" key="9">
    <source>
        <dbReference type="Proteomes" id="UP000593601"/>
    </source>
</evidence>
<dbReference type="InterPro" id="IPR038063">
    <property type="entry name" value="Transpep_catalytic_dom"/>
</dbReference>